<feature type="chain" id="PRO_5016672150" evidence="1">
    <location>
        <begin position="28"/>
        <end position="507"/>
    </location>
</feature>
<feature type="domain" description="Solute-binding protein family 5" evidence="2">
    <location>
        <begin position="87"/>
        <end position="406"/>
    </location>
</feature>
<keyword evidence="4" id="KW-1185">Reference proteome</keyword>
<sequence length="507" mass="54550">MPAGRLPLRTLAVATGFALTAATIAGCAPSEPARDGRGGTLRIAAATDAGETLNPYASNQTPTQQLRSSLLYEGLTHLDATGKFEWRLATAMTPNKDLTEWTIKLRPGVTFTDGSAFTAADVVASIKYLRDPEHAVQGLALIEMIDAARVEAVDELTVRVGLTRPFGPFKDIWANVFLPMTKAGSAPAKPIGTGPFAVTSFAAGRQSKLARHDGYWGAKPKLKAVDIVEYQSQQAQANALLSDEVDIASSATPAIAKSLAGKNGIELLDSKGDFTLRIGFNTTVAPFGDVRVRQALRLLIDRRQVVSNAFGGYARPANDHEAGTPQCPAPNVPQREQDIDRAKRLLAEAGQSDLAFSVATDGLLPGMKELAQVFSENAAKAGVKVDVNVVPPQQFLSKWGKWPVYIDFNTLPYLPYVITSLLPDRVANAAHWKNPEFSRLADELFAASDEEQCSIMNRMHGIEYAEGPMITPAFVNVLLPYNGRVRGLVPDVSGRPLSFLSNVTVGR</sequence>
<dbReference type="PANTHER" id="PTHR30290:SF65">
    <property type="entry name" value="MONOACYL PHOSPHATIDYLINOSITOL TETRAMANNOSIDE-BINDING PROTEIN LPQW-RELATED"/>
    <property type="match status" value="1"/>
</dbReference>
<comment type="caution">
    <text evidence="3">The sequence shown here is derived from an EMBL/GenBank/DDBJ whole genome shotgun (WGS) entry which is preliminary data.</text>
</comment>
<dbReference type="Proteomes" id="UP000262882">
    <property type="component" value="Unassembled WGS sequence"/>
</dbReference>
<dbReference type="CDD" id="cd08503">
    <property type="entry name" value="PBP2_NikA_DppA_OppA_like_17"/>
    <property type="match status" value="1"/>
</dbReference>
<dbReference type="OrthoDB" id="7888869at2"/>
<keyword evidence="1" id="KW-0732">Signal</keyword>
<dbReference type="RefSeq" id="WP_117401304.1">
    <property type="nucleotide sequence ID" value="NZ_QVNQ01000006.1"/>
</dbReference>
<name>A0A372GEJ0_9ACTN</name>
<dbReference type="EMBL" id="QVNQ01000006">
    <property type="protein sequence ID" value="RFS83473.1"/>
    <property type="molecule type" value="Genomic_DNA"/>
</dbReference>
<dbReference type="PIRSF" id="PIRSF002741">
    <property type="entry name" value="MppA"/>
    <property type="match status" value="1"/>
</dbReference>
<dbReference type="GO" id="GO:0043190">
    <property type="term" value="C:ATP-binding cassette (ABC) transporter complex"/>
    <property type="evidence" value="ECO:0007669"/>
    <property type="project" value="InterPro"/>
</dbReference>
<dbReference type="SUPFAM" id="SSF53850">
    <property type="entry name" value="Periplasmic binding protein-like II"/>
    <property type="match status" value="1"/>
</dbReference>
<dbReference type="InterPro" id="IPR039424">
    <property type="entry name" value="SBP_5"/>
</dbReference>
<organism evidence="3 4">
    <name type="scientific">Actinomadura spongiicola</name>
    <dbReference type="NCBI Taxonomy" id="2303421"/>
    <lineage>
        <taxon>Bacteria</taxon>
        <taxon>Bacillati</taxon>
        <taxon>Actinomycetota</taxon>
        <taxon>Actinomycetes</taxon>
        <taxon>Streptosporangiales</taxon>
        <taxon>Thermomonosporaceae</taxon>
        <taxon>Actinomadura</taxon>
    </lineage>
</organism>
<dbReference type="Pfam" id="PF00496">
    <property type="entry name" value="SBP_bac_5"/>
    <property type="match status" value="1"/>
</dbReference>
<evidence type="ECO:0000259" key="2">
    <source>
        <dbReference type="Pfam" id="PF00496"/>
    </source>
</evidence>
<protein>
    <submittedName>
        <fullName evidence="3">ABC transporter substrate-binding protein</fullName>
    </submittedName>
</protein>
<dbReference type="AlphaFoldDB" id="A0A372GEJ0"/>
<dbReference type="Gene3D" id="3.10.105.10">
    <property type="entry name" value="Dipeptide-binding Protein, Domain 3"/>
    <property type="match status" value="1"/>
</dbReference>
<dbReference type="PANTHER" id="PTHR30290">
    <property type="entry name" value="PERIPLASMIC BINDING COMPONENT OF ABC TRANSPORTER"/>
    <property type="match status" value="1"/>
</dbReference>
<feature type="signal peptide" evidence="1">
    <location>
        <begin position="1"/>
        <end position="27"/>
    </location>
</feature>
<gene>
    <name evidence="3" type="ORF">D0T12_20720</name>
</gene>
<dbReference type="InterPro" id="IPR030678">
    <property type="entry name" value="Peptide/Ni-bd"/>
</dbReference>
<reference evidence="3 4" key="1">
    <citation type="submission" date="2018-08" db="EMBL/GenBank/DDBJ databases">
        <title>Actinomadura spongicola sp. nov., isolated from marine sponge Leucetta chagosensis.</title>
        <authorList>
            <person name="Li L."/>
            <person name="Lin H.W."/>
        </authorList>
    </citation>
    <scope>NUCLEOTIDE SEQUENCE [LARGE SCALE GENOMIC DNA]</scope>
    <source>
        <strain evidence="3 4">LHW52907</strain>
    </source>
</reference>
<dbReference type="InterPro" id="IPR000914">
    <property type="entry name" value="SBP_5_dom"/>
</dbReference>
<dbReference type="PROSITE" id="PS51257">
    <property type="entry name" value="PROKAR_LIPOPROTEIN"/>
    <property type="match status" value="1"/>
</dbReference>
<evidence type="ECO:0000256" key="1">
    <source>
        <dbReference type="SAM" id="SignalP"/>
    </source>
</evidence>
<dbReference type="GO" id="GO:1904680">
    <property type="term" value="F:peptide transmembrane transporter activity"/>
    <property type="evidence" value="ECO:0007669"/>
    <property type="project" value="TreeGrafter"/>
</dbReference>
<accession>A0A372GEJ0</accession>
<dbReference type="GO" id="GO:0042597">
    <property type="term" value="C:periplasmic space"/>
    <property type="evidence" value="ECO:0007669"/>
    <property type="project" value="UniProtKB-ARBA"/>
</dbReference>
<evidence type="ECO:0000313" key="4">
    <source>
        <dbReference type="Proteomes" id="UP000262882"/>
    </source>
</evidence>
<dbReference type="GO" id="GO:0015833">
    <property type="term" value="P:peptide transport"/>
    <property type="evidence" value="ECO:0007669"/>
    <property type="project" value="TreeGrafter"/>
</dbReference>
<proteinExistence type="predicted"/>
<dbReference type="Gene3D" id="3.40.190.10">
    <property type="entry name" value="Periplasmic binding protein-like II"/>
    <property type="match status" value="1"/>
</dbReference>
<evidence type="ECO:0000313" key="3">
    <source>
        <dbReference type="EMBL" id="RFS83473.1"/>
    </source>
</evidence>